<evidence type="ECO:0000256" key="1">
    <source>
        <dbReference type="ARBA" id="ARBA00007837"/>
    </source>
</evidence>
<dbReference type="EMBL" id="JABXBU010002231">
    <property type="protein sequence ID" value="KAF8763838.1"/>
    <property type="molecule type" value="Genomic_DNA"/>
</dbReference>
<evidence type="ECO:0000313" key="4">
    <source>
        <dbReference type="Proteomes" id="UP000807504"/>
    </source>
</evidence>
<feature type="domain" description="Pyruvate phosphate dikinase AMP/ATP-binding" evidence="2">
    <location>
        <begin position="322"/>
        <end position="634"/>
    </location>
</feature>
<reference evidence="3" key="2">
    <citation type="submission" date="2020-06" db="EMBL/GenBank/DDBJ databases">
        <authorList>
            <person name="Sheffer M."/>
        </authorList>
    </citation>
    <scope>NUCLEOTIDE SEQUENCE</scope>
</reference>
<accession>A0A8T0DZ75</accession>
<comment type="caution">
    <text evidence="3">The sequence shown here is derived from an EMBL/GenBank/DDBJ whole genome shotgun (WGS) entry which is preliminary data.</text>
</comment>
<comment type="similarity">
    <text evidence="1">Belongs to the PEP-utilizing enzyme family.</text>
</comment>
<protein>
    <submittedName>
        <fullName evidence="3">Putative phosphoenolpyruvate synthase like protein</fullName>
    </submittedName>
</protein>
<dbReference type="Gene3D" id="3.30.470.20">
    <property type="entry name" value="ATP-grasp fold, B domain"/>
    <property type="match status" value="1"/>
</dbReference>
<proteinExistence type="inferred from homology"/>
<evidence type="ECO:0000313" key="3">
    <source>
        <dbReference type="EMBL" id="KAF8763838.1"/>
    </source>
</evidence>
<dbReference type="Proteomes" id="UP000807504">
    <property type="component" value="Unassembled WGS sequence"/>
</dbReference>
<dbReference type="GO" id="GO:0005524">
    <property type="term" value="F:ATP binding"/>
    <property type="evidence" value="ECO:0007669"/>
    <property type="project" value="InterPro"/>
</dbReference>
<name>A0A8T0DZ75_ARGBR</name>
<gene>
    <name evidence="3" type="ORF">HNY73_021973</name>
</gene>
<sequence length="787" mass="89552">MWIHLKLFNGDEFILPGGPDLRTPYIDSDGLFYARGLQIRCLSPMRKWRISFNGLLQQCNSENNGKSSKKIVHVKFSFIWLSIARGRETNIDFSCKDLATAFANASHNIDFKDLKCFYAFQNRYEQWGQLMGTVCVKGKEEELYLWCCKTRISDRPLWHEDVCFANFYIYFKDGYPLRVETTTIRNFISNYTYAHSIAPTGGLEDVTNCNFDLNVLQRNYKKLAISFDYRKKKHRSILEFNENEKIVHLGPDLEWTMTIKSFKVISDNGDEGYGVLHFGMRSKEKLNFTYNAPPVLLIDKRTPCASKNVVLLNEDECKNSAIAGGKGCSLALLSELSEKERLFYVPKGFVVTTSAFENHIKNNKTIYYGIKQLVNVSGEKAKGDLKDECNKCVEEFQSSKMSDSLKAEIQEVLLYLYESVEHIRFSIRSSACGEDSEDLSAAGQMLTVLGVRGINNIADAIIKCWSSKFGYEAVQYARQNGQSIESSMAVVVQEMVPSEVSGVLFTVDPVTGDPSNLCITANYGLGETVVSSLAEPDTFILQRLPDNTVLLKEKTVGRNQKMNVFWDAEEGTLQKTLSQESLGTCLTDERAIIIGSTGIFVEDCFCAPRDIEWALHKNKLYLLQARPITTLHIETDFELIHDQDTPQKTDYEYWTRANTGEVFLGATSPLGISLVVGGMDILSHRSQLMREKLPSSKFCPYYFHVLPVTHRQVTLSMLDTFYRANEKKITNFQKAFEVALFGRIVGTEEMHKAAVKRYGYVSRSRQFFVFAFLFLFSFKESVFTLIF</sequence>
<dbReference type="InterPro" id="IPR051549">
    <property type="entry name" value="PEP_Utilizing_Enz"/>
</dbReference>
<dbReference type="InterPro" id="IPR013815">
    <property type="entry name" value="ATP_grasp_subdomain_1"/>
</dbReference>
<dbReference type="AlphaFoldDB" id="A0A8T0DZ75"/>
<dbReference type="PANTHER" id="PTHR43615:SF1">
    <property type="entry name" value="PPDK_N DOMAIN-CONTAINING PROTEIN"/>
    <property type="match status" value="1"/>
</dbReference>
<dbReference type="Gene3D" id="3.30.1490.20">
    <property type="entry name" value="ATP-grasp fold, A domain"/>
    <property type="match status" value="1"/>
</dbReference>
<dbReference type="PANTHER" id="PTHR43615">
    <property type="entry name" value="PHOSPHOENOLPYRUVATE SYNTHASE-RELATED"/>
    <property type="match status" value="1"/>
</dbReference>
<dbReference type="GO" id="GO:0016301">
    <property type="term" value="F:kinase activity"/>
    <property type="evidence" value="ECO:0007669"/>
    <property type="project" value="InterPro"/>
</dbReference>
<dbReference type="SUPFAM" id="SSF56059">
    <property type="entry name" value="Glutathione synthetase ATP-binding domain-like"/>
    <property type="match status" value="1"/>
</dbReference>
<reference evidence="3" key="1">
    <citation type="journal article" date="2020" name="bioRxiv">
        <title>Chromosome-level reference genome of the European wasp spider Argiope bruennichi: a resource for studies on range expansion and evolutionary adaptation.</title>
        <authorList>
            <person name="Sheffer M.M."/>
            <person name="Hoppe A."/>
            <person name="Krehenwinkel H."/>
            <person name="Uhl G."/>
            <person name="Kuss A.W."/>
            <person name="Jensen L."/>
            <person name="Jensen C."/>
            <person name="Gillespie R.G."/>
            <person name="Hoff K.J."/>
            <person name="Prost S."/>
        </authorList>
    </citation>
    <scope>NUCLEOTIDE SEQUENCE</scope>
</reference>
<keyword evidence="4" id="KW-1185">Reference proteome</keyword>
<organism evidence="3 4">
    <name type="scientific">Argiope bruennichi</name>
    <name type="common">Wasp spider</name>
    <name type="synonym">Aranea bruennichi</name>
    <dbReference type="NCBI Taxonomy" id="94029"/>
    <lineage>
        <taxon>Eukaryota</taxon>
        <taxon>Metazoa</taxon>
        <taxon>Ecdysozoa</taxon>
        <taxon>Arthropoda</taxon>
        <taxon>Chelicerata</taxon>
        <taxon>Arachnida</taxon>
        <taxon>Araneae</taxon>
        <taxon>Araneomorphae</taxon>
        <taxon>Entelegynae</taxon>
        <taxon>Araneoidea</taxon>
        <taxon>Araneidae</taxon>
        <taxon>Argiope</taxon>
    </lineage>
</organism>
<evidence type="ECO:0000259" key="2">
    <source>
        <dbReference type="Pfam" id="PF01326"/>
    </source>
</evidence>
<dbReference type="InterPro" id="IPR002192">
    <property type="entry name" value="PPDK_AMP/ATP-bd"/>
</dbReference>
<dbReference type="Pfam" id="PF01326">
    <property type="entry name" value="PPDK_N"/>
    <property type="match status" value="1"/>
</dbReference>